<dbReference type="EMBL" id="JACYFT010000004">
    <property type="protein sequence ID" value="MBD8051814.1"/>
    <property type="molecule type" value="Genomic_DNA"/>
</dbReference>
<reference evidence="1" key="1">
    <citation type="submission" date="2020-09" db="EMBL/GenBank/DDBJ databases">
        <title>Genome seq and assembly of Limnohabitants sp.</title>
        <authorList>
            <person name="Chhetri G."/>
        </authorList>
    </citation>
    <scope>NUCLEOTIDE SEQUENCE</scope>
    <source>
        <strain evidence="1">JUR4</strain>
    </source>
</reference>
<organism evidence="1 2">
    <name type="scientific">Limnohabitans radicicola</name>
    <dbReference type="NCBI Taxonomy" id="2771427"/>
    <lineage>
        <taxon>Bacteria</taxon>
        <taxon>Pseudomonadati</taxon>
        <taxon>Pseudomonadota</taxon>
        <taxon>Betaproteobacteria</taxon>
        <taxon>Burkholderiales</taxon>
        <taxon>Comamonadaceae</taxon>
        <taxon>Limnohabitans</taxon>
    </lineage>
</organism>
<name>A0A927IKJ0_9BURK</name>
<evidence type="ECO:0000313" key="2">
    <source>
        <dbReference type="Proteomes" id="UP000647424"/>
    </source>
</evidence>
<dbReference type="AlphaFoldDB" id="A0A927IKJ0"/>
<keyword evidence="2" id="KW-1185">Reference proteome</keyword>
<dbReference type="RefSeq" id="WP_191820307.1">
    <property type="nucleotide sequence ID" value="NZ_JACYFT010000004.1"/>
</dbReference>
<protein>
    <recommendedName>
        <fullName evidence="3">4Fe-4S ferredoxin-type domain-containing protein</fullName>
    </recommendedName>
</protein>
<accession>A0A927IKJ0</accession>
<sequence>MARRPIVSVIEIHPQAPAQPRTGEPCNGCGVCCLMFPCPLGIVLSHKRMGRCNALRWSDTERRYLCGAMSEPQNVLPWGLKWFSPWLARLARRWIASGIGCDTTSRIAD</sequence>
<dbReference type="Proteomes" id="UP000647424">
    <property type="component" value="Unassembled WGS sequence"/>
</dbReference>
<comment type="caution">
    <text evidence="1">The sequence shown here is derived from an EMBL/GenBank/DDBJ whole genome shotgun (WGS) entry which is preliminary data.</text>
</comment>
<evidence type="ECO:0008006" key="3">
    <source>
        <dbReference type="Google" id="ProtNLM"/>
    </source>
</evidence>
<evidence type="ECO:0000313" key="1">
    <source>
        <dbReference type="EMBL" id="MBD8051814.1"/>
    </source>
</evidence>
<gene>
    <name evidence="1" type="ORF">IC609_14815</name>
</gene>
<proteinExistence type="predicted"/>